<organism evidence="3 4">
    <name type="scientific">Kitasatospora aburaviensis</name>
    <dbReference type="NCBI Taxonomy" id="67265"/>
    <lineage>
        <taxon>Bacteria</taxon>
        <taxon>Bacillati</taxon>
        <taxon>Actinomycetota</taxon>
        <taxon>Actinomycetes</taxon>
        <taxon>Kitasatosporales</taxon>
        <taxon>Streptomycetaceae</taxon>
        <taxon>Kitasatospora</taxon>
    </lineage>
</organism>
<dbReference type="RefSeq" id="WP_313762749.1">
    <property type="nucleotide sequence ID" value="NZ_BAAAVH010000110.1"/>
</dbReference>
<feature type="region of interest" description="Disordered" evidence="1">
    <location>
        <begin position="47"/>
        <end position="99"/>
    </location>
</feature>
<evidence type="ECO:0000313" key="3">
    <source>
        <dbReference type="EMBL" id="MFC5884337.1"/>
    </source>
</evidence>
<dbReference type="EMBL" id="JBHSOD010000004">
    <property type="protein sequence ID" value="MFC5884337.1"/>
    <property type="molecule type" value="Genomic_DNA"/>
</dbReference>
<keyword evidence="2" id="KW-0732">Signal</keyword>
<proteinExistence type="predicted"/>
<evidence type="ECO:0000256" key="2">
    <source>
        <dbReference type="SAM" id="SignalP"/>
    </source>
</evidence>
<feature type="chain" id="PRO_5046439333" description="Lipoprotein" evidence="2">
    <location>
        <begin position="37"/>
        <end position="291"/>
    </location>
</feature>
<evidence type="ECO:0000313" key="4">
    <source>
        <dbReference type="Proteomes" id="UP001596067"/>
    </source>
</evidence>
<evidence type="ECO:0008006" key="5">
    <source>
        <dbReference type="Google" id="ProtNLM"/>
    </source>
</evidence>
<reference evidence="4" key="1">
    <citation type="journal article" date="2019" name="Int. J. Syst. Evol. Microbiol.">
        <title>The Global Catalogue of Microorganisms (GCM) 10K type strain sequencing project: providing services to taxonomists for standard genome sequencing and annotation.</title>
        <authorList>
            <consortium name="The Broad Institute Genomics Platform"/>
            <consortium name="The Broad Institute Genome Sequencing Center for Infectious Disease"/>
            <person name="Wu L."/>
            <person name="Ma J."/>
        </authorList>
    </citation>
    <scope>NUCLEOTIDE SEQUENCE [LARGE SCALE GENOMIC DNA]</scope>
    <source>
        <strain evidence="4">CGMCC 4.1469</strain>
    </source>
</reference>
<feature type="signal peptide" evidence="2">
    <location>
        <begin position="1"/>
        <end position="36"/>
    </location>
</feature>
<accession>A0ABW1ERT7</accession>
<dbReference type="Proteomes" id="UP001596067">
    <property type="component" value="Unassembled WGS sequence"/>
</dbReference>
<comment type="caution">
    <text evidence="3">The sequence shown here is derived from an EMBL/GenBank/DDBJ whole genome shotgun (WGS) entry which is preliminary data.</text>
</comment>
<dbReference type="PROSITE" id="PS51257">
    <property type="entry name" value="PROKAR_LIPOPROTEIN"/>
    <property type="match status" value="1"/>
</dbReference>
<feature type="compositionally biased region" description="Low complexity" evidence="1">
    <location>
        <begin position="48"/>
        <end position="92"/>
    </location>
</feature>
<evidence type="ECO:0000256" key="1">
    <source>
        <dbReference type="SAM" id="MobiDB-lite"/>
    </source>
</evidence>
<keyword evidence="4" id="KW-1185">Reference proteome</keyword>
<sequence>MRTNRTNRTARTARANRTAGTAVAAVAAIACLGALSACGPDNGGDQNAAPGKAASPAATAPAGGTATGTVAPQPSGGAAKPSAAGTSAAAGSRDVPAGTWINPRSIPLDATYHWPAPAGTAKSVAGAPTFKLQELCHSKLSPDTADLGTGRAAAQSLLGAGGPDQWQAQQTLLYEGDPRPSSGVAQSAHAVFSDLREEVKACAKSAPGATVKVTSPEDANYFAATVTVPQAGGNAVTLHEYLTAPDGTVNELAVWTTGKSGAQPKVPWAGPADADVAKAMDSALCTTLKDC</sequence>
<gene>
    <name evidence="3" type="ORF">ACFP0N_04960</name>
</gene>
<name>A0ABW1ERT7_9ACTN</name>
<protein>
    <recommendedName>
        <fullName evidence="5">Lipoprotein</fullName>
    </recommendedName>
</protein>